<dbReference type="AlphaFoldDB" id="A0A6J6ERA1"/>
<protein>
    <submittedName>
        <fullName evidence="5">Unannotated protein</fullName>
    </submittedName>
</protein>
<reference evidence="5" key="1">
    <citation type="submission" date="2020-05" db="EMBL/GenBank/DDBJ databases">
        <authorList>
            <person name="Chiriac C."/>
            <person name="Salcher M."/>
            <person name="Ghai R."/>
            <person name="Kavagutti S V."/>
        </authorList>
    </citation>
    <scope>NUCLEOTIDE SEQUENCE</scope>
</reference>
<evidence type="ECO:0000256" key="1">
    <source>
        <dbReference type="ARBA" id="ARBA00022723"/>
    </source>
</evidence>
<dbReference type="GO" id="GO:0031419">
    <property type="term" value="F:cobalamin binding"/>
    <property type="evidence" value="ECO:0007669"/>
    <property type="project" value="InterPro"/>
</dbReference>
<accession>A0A6J6ERA1</accession>
<dbReference type="Pfam" id="PF02607">
    <property type="entry name" value="B12-binding_2"/>
    <property type="match status" value="1"/>
</dbReference>
<dbReference type="Pfam" id="PF02310">
    <property type="entry name" value="B12-binding"/>
    <property type="match status" value="1"/>
</dbReference>
<feature type="domain" description="B12-binding" evidence="3">
    <location>
        <begin position="157"/>
        <end position="284"/>
    </location>
</feature>
<dbReference type="InterPro" id="IPR010093">
    <property type="entry name" value="SinI_DNA-bd"/>
</dbReference>
<keyword evidence="1" id="KW-0479">Metal-binding</keyword>
<keyword evidence="2" id="KW-0170">Cobalt</keyword>
<dbReference type="Gene3D" id="3.40.50.280">
    <property type="entry name" value="Cobalamin-binding domain"/>
    <property type="match status" value="1"/>
</dbReference>
<dbReference type="GO" id="GO:0003677">
    <property type="term" value="F:DNA binding"/>
    <property type="evidence" value="ECO:0007669"/>
    <property type="project" value="InterPro"/>
</dbReference>
<dbReference type="GO" id="GO:0050667">
    <property type="term" value="P:homocysteine metabolic process"/>
    <property type="evidence" value="ECO:0007669"/>
    <property type="project" value="TreeGrafter"/>
</dbReference>
<organism evidence="5">
    <name type="scientific">freshwater metagenome</name>
    <dbReference type="NCBI Taxonomy" id="449393"/>
    <lineage>
        <taxon>unclassified sequences</taxon>
        <taxon>metagenomes</taxon>
        <taxon>ecological metagenomes</taxon>
    </lineage>
</organism>
<dbReference type="GO" id="GO:0046653">
    <property type="term" value="P:tetrahydrofolate metabolic process"/>
    <property type="evidence" value="ECO:0007669"/>
    <property type="project" value="TreeGrafter"/>
</dbReference>
<dbReference type="InterPro" id="IPR003759">
    <property type="entry name" value="Cbl-bd_cap"/>
</dbReference>
<dbReference type="GO" id="GO:0046872">
    <property type="term" value="F:metal ion binding"/>
    <property type="evidence" value="ECO:0007669"/>
    <property type="project" value="UniProtKB-KW"/>
</dbReference>
<dbReference type="PANTHER" id="PTHR45833:SF1">
    <property type="entry name" value="METHIONINE SYNTHASE"/>
    <property type="match status" value="1"/>
</dbReference>
<dbReference type="SUPFAM" id="SSF46955">
    <property type="entry name" value="Putative DNA-binding domain"/>
    <property type="match status" value="1"/>
</dbReference>
<dbReference type="Pfam" id="PF12728">
    <property type="entry name" value="HTH_17"/>
    <property type="match status" value="1"/>
</dbReference>
<dbReference type="InterPro" id="IPR009061">
    <property type="entry name" value="DNA-bd_dom_put_sf"/>
</dbReference>
<evidence type="ECO:0000256" key="2">
    <source>
        <dbReference type="ARBA" id="ARBA00023285"/>
    </source>
</evidence>
<dbReference type="NCBIfam" id="TIGR01764">
    <property type="entry name" value="excise"/>
    <property type="match status" value="1"/>
</dbReference>
<proteinExistence type="predicted"/>
<dbReference type="EMBL" id="CAEZSR010000139">
    <property type="protein sequence ID" value="CAB4579012.1"/>
    <property type="molecule type" value="Genomic_DNA"/>
</dbReference>
<gene>
    <name evidence="5" type="ORF">UFOPK1493_02925</name>
</gene>
<feature type="domain" description="B12-binding N-terminal" evidence="4">
    <location>
        <begin position="64"/>
        <end position="158"/>
    </location>
</feature>
<dbReference type="PROSITE" id="PS51332">
    <property type="entry name" value="B12_BINDING"/>
    <property type="match status" value="1"/>
</dbReference>
<dbReference type="InterPro" id="IPR041657">
    <property type="entry name" value="HTH_17"/>
</dbReference>
<sequence>MSDTTGDDLTLHEAADVLGVHYMTAYRYVRLGLLPAAKAGGTWRVSRADLDLFQAGGPTGPQVDGGSRRRAPWAERLEARLLAGDARGAWGVIEAALAAGAELEEIYLDVLAPAMGAIGDRWERGELDVSLEHRASGIAMRLIGRLGPRFVRRGRTRGAVVLGAPAGERHALPVALVADLLRQHGWEVSDLGADVPDGSLVHAVLNTPDVVAVGVSVTSDGALASAKQAFTALRAATSGVALVVGGRAITSVEKGLELGADLVALDARGFAQLLEQVRAEQDEQRTDVAGN</sequence>
<evidence type="ECO:0000313" key="5">
    <source>
        <dbReference type="EMBL" id="CAB4579012.1"/>
    </source>
</evidence>
<dbReference type="GO" id="GO:0005829">
    <property type="term" value="C:cytosol"/>
    <property type="evidence" value="ECO:0007669"/>
    <property type="project" value="TreeGrafter"/>
</dbReference>
<dbReference type="InterPro" id="IPR006158">
    <property type="entry name" value="Cobalamin-bd"/>
</dbReference>
<dbReference type="SUPFAM" id="SSF52242">
    <property type="entry name" value="Cobalamin (vitamin B12)-binding domain"/>
    <property type="match status" value="1"/>
</dbReference>
<dbReference type="PROSITE" id="PS51337">
    <property type="entry name" value="B12_BINDING_NTER"/>
    <property type="match status" value="1"/>
</dbReference>
<evidence type="ECO:0000259" key="3">
    <source>
        <dbReference type="PROSITE" id="PS51332"/>
    </source>
</evidence>
<dbReference type="InterPro" id="IPR036724">
    <property type="entry name" value="Cobalamin-bd_sf"/>
</dbReference>
<dbReference type="SUPFAM" id="SSF47644">
    <property type="entry name" value="Methionine synthase domain"/>
    <property type="match status" value="1"/>
</dbReference>
<dbReference type="GO" id="GO:0008705">
    <property type="term" value="F:methionine synthase activity"/>
    <property type="evidence" value="ECO:0007669"/>
    <property type="project" value="TreeGrafter"/>
</dbReference>
<dbReference type="InterPro" id="IPR036594">
    <property type="entry name" value="Meth_synthase_dom"/>
</dbReference>
<dbReference type="InterPro" id="IPR050554">
    <property type="entry name" value="Met_Synthase/Corrinoid"/>
</dbReference>
<dbReference type="Gene3D" id="1.10.1240.10">
    <property type="entry name" value="Methionine synthase domain"/>
    <property type="match status" value="1"/>
</dbReference>
<dbReference type="PANTHER" id="PTHR45833">
    <property type="entry name" value="METHIONINE SYNTHASE"/>
    <property type="match status" value="1"/>
</dbReference>
<name>A0A6J6ERA1_9ZZZZ</name>
<evidence type="ECO:0000259" key="4">
    <source>
        <dbReference type="PROSITE" id="PS51337"/>
    </source>
</evidence>